<organism evidence="1 2">
    <name type="scientific">Streblomastix strix</name>
    <dbReference type="NCBI Taxonomy" id="222440"/>
    <lineage>
        <taxon>Eukaryota</taxon>
        <taxon>Metamonada</taxon>
        <taxon>Preaxostyla</taxon>
        <taxon>Oxymonadida</taxon>
        <taxon>Streblomastigidae</taxon>
        <taxon>Streblomastix</taxon>
    </lineage>
</organism>
<dbReference type="EMBL" id="SNRW01021484">
    <property type="protein sequence ID" value="KAA6364571.1"/>
    <property type="molecule type" value="Genomic_DNA"/>
</dbReference>
<proteinExistence type="predicted"/>
<dbReference type="AlphaFoldDB" id="A0A5J4U3J0"/>
<gene>
    <name evidence="1" type="ORF">EZS28_039901</name>
</gene>
<sequence>MQRGRSLEKGEVNITRISTDSLSQELENNEDLSVQPLTLNDAWEVAFGDVMLAQQNTVAQMLANADTLVRRLRAINNSSTHISDKTRTGLDDMNMNE</sequence>
<comment type="caution">
    <text evidence="1">The sequence shown here is derived from an EMBL/GenBank/DDBJ whole genome shotgun (WGS) entry which is preliminary data.</text>
</comment>
<reference evidence="1 2" key="1">
    <citation type="submission" date="2019-03" db="EMBL/GenBank/DDBJ databases">
        <title>Single cell metagenomics reveals metabolic interactions within the superorganism composed of flagellate Streblomastix strix and complex community of Bacteroidetes bacteria on its surface.</title>
        <authorList>
            <person name="Treitli S.C."/>
            <person name="Kolisko M."/>
            <person name="Husnik F."/>
            <person name="Keeling P."/>
            <person name="Hampl V."/>
        </authorList>
    </citation>
    <scope>NUCLEOTIDE SEQUENCE [LARGE SCALE GENOMIC DNA]</scope>
    <source>
        <strain evidence="1">ST1C</strain>
    </source>
</reference>
<evidence type="ECO:0000313" key="2">
    <source>
        <dbReference type="Proteomes" id="UP000324800"/>
    </source>
</evidence>
<accession>A0A5J4U3J0</accession>
<dbReference type="Proteomes" id="UP000324800">
    <property type="component" value="Unassembled WGS sequence"/>
</dbReference>
<protein>
    <submittedName>
        <fullName evidence="1">Uncharacterized protein</fullName>
    </submittedName>
</protein>
<name>A0A5J4U3J0_9EUKA</name>
<evidence type="ECO:0000313" key="1">
    <source>
        <dbReference type="EMBL" id="KAA6364571.1"/>
    </source>
</evidence>